<dbReference type="Pfam" id="PF06262">
    <property type="entry name" value="Zincin_1"/>
    <property type="match status" value="1"/>
</dbReference>
<reference evidence="1 2" key="1">
    <citation type="submission" date="2018-12" db="EMBL/GenBank/DDBJ databases">
        <title>Genome Sequence of Candidatus Viridilinea halotolerans isolated from saline sulfide-rich spring.</title>
        <authorList>
            <person name="Grouzdev D.S."/>
            <person name="Burganskaya E.I."/>
            <person name="Krutkina M.S."/>
            <person name="Sukhacheva M.V."/>
            <person name="Gorlenko V.M."/>
        </authorList>
    </citation>
    <scope>NUCLEOTIDE SEQUENCE [LARGE SCALE GENOMIC DNA]</scope>
    <source>
        <strain evidence="1">Chok-6</strain>
    </source>
</reference>
<dbReference type="AlphaFoldDB" id="A0A426TU99"/>
<comment type="caution">
    <text evidence="1">The sequence shown here is derived from an EMBL/GenBank/DDBJ whole genome shotgun (WGS) entry which is preliminary data.</text>
</comment>
<dbReference type="InterPro" id="IPR038555">
    <property type="entry name" value="Zincin_1_sf"/>
</dbReference>
<protein>
    <submittedName>
        <fullName evidence="1">Metallopeptidase family protein</fullName>
    </submittedName>
</protein>
<sequence length="121" mass="13984">MDSTTFEQIVVAAIEDLPPPFGRYLENVEIIVARRPSREQRRALGLKPWQGVYGMYDGVPYPERSSGMLLLPDAIVIFQEPLERDFRTAAQLREQVRRTVLHEIAHLFGISDDRLRELDAY</sequence>
<accession>A0A426TU99</accession>
<dbReference type="Gene3D" id="3.30.2010.20">
    <property type="match status" value="1"/>
</dbReference>
<proteinExistence type="predicted"/>
<dbReference type="InterPro" id="IPR010428">
    <property type="entry name" value="Zincin_1"/>
</dbReference>
<dbReference type="EMBL" id="RSAS01000696">
    <property type="protein sequence ID" value="RRR68729.1"/>
    <property type="molecule type" value="Genomic_DNA"/>
</dbReference>
<name>A0A426TU99_9CHLR</name>
<evidence type="ECO:0000313" key="2">
    <source>
        <dbReference type="Proteomes" id="UP000280307"/>
    </source>
</evidence>
<gene>
    <name evidence="1" type="ORF">EI684_17195</name>
</gene>
<dbReference type="Proteomes" id="UP000280307">
    <property type="component" value="Unassembled WGS sequence"/>
</dbReference>
<evidence type="ECO:0000313" key="1">
    <source>
        <dbReference type="EMBL" id="RRR68729.1"/>
    </source>
</evidence>
<organism evidence="1 2">
    <name type="scientific">Candidatus Viridilinea halotolerans</name>
    <dbReference type="NCBI Taxonomy" id="2491704"/>
    <lineage>
        <taxon>Bacteria</taxon>
        <taxon>Bacillati</taxon>
        <taxon>Chloroflexota</taxon>
        <taxon>Chloroflexia</taxon>
        <taxon>Chloroflexales</taxon>
        <taxon>Chloroflexineae</taxon>
        <taxon>Oscillochloridaceae</taxon>
        <taxon>Candidatus Viridilinea</taxon>
    </lineage>
</organism>
<dbReference type="CDD" id="cd12952">
    <property type="entry name" value="MMP_ACEL2062"/>
    <property type="match status" value="1"/>
</dbReference>
<dbReference type="SUPFAM" id="SSF55486">
    <property type="entry name" value="Metalloproteases ('zincins'), catalytic domain"/>
    <property type="match status" value="1"/>
</dbReference>